<dbReference type="AlphaFoldDB" id="A0A8J5FVC2"/>
<dbReference type="Gene3D" id="3.30.50.10">
    <property type="entry name" value="Erythroid Transcription Factor GATA-1, subunit A"/>
    <property type="match status" value="1"/>
</dbReference>
<dbReference type="GO" id="GO:0043565">
    <property type="term" value="F:sequence-specific DNA binding"/>
    <property type="evidence" value="ECO:0007669"/>
    <property type="project" value="InterPro"/>
</dbReference>
<dbReference type="InterPro" id="IPR051140">
    <property type="entry name" value="GATA_TF"/>
</dbReference>
<comment type="caution">
    <text evidence="9">The sequence shown here is derived from an EMBL/GenBank/DDBJ whole genome shotgun (WGS) entry which is preliminary data.</text>
</comment>
<dbReference type="GO" id="GO:0006355">
    <property type="term" value="P:regulation of DNA-templated transcription"/>
    <property type="evidence" value="ECO:0007669"/>
    <property type="project" value="InterPro"/>
</dbReference>
<dbReference type="GO" id="GO:0005634">
    <property type="term" value="C:nucleus"/>
    <property type="evidence" value="ECO:0007669"/>
    <property type="project" value="TreeGrafter"/>
</dbReference>
<accession>A0A8J5FVC2</accession>
<dbReference type="SMART" id="SM00401">
    <property type="entry name" value="ZnF_GATA"/>
    <property type="match status" value="1"/>
</dbReference>
<dbReference type="PROSITE" id="PS50114">
    <property type="entry name" value="GATA_ZN_FINGER_2"/>
    <property type="match status" value="1"/>
</dbReference>
<dbReference type="InterPro" id="IPR000679">
    <property type="entry name" value="Znf_GATA"/>
</dbReference>
<evidence type="ECO:0000256" key="6">
    <source>
        <dbReference type="PROSITE-ProRule" id="PRU00094"/>
    </source>
</evidence>
<keyword evidence="4" id="KW-0862">Zinc</keyword>
<dbReference type="Proteomes" id="UP000734854">
    <property type="component" value="Unassembled WGS sequence"/>
</dbReference>
<evidence type="ECO:0000256" key="3">
    <source>
        <dbReference type="ARBA" id="ARBA00022771"/>
    </source>
</evidence>
<evidence type="ECO:0000313" key="9">
    <source>
        <dbReference type="EMBL" id="KAG6491156.1"/>
    </source>
</evidence>
<sequence>MGSDLDLSGNPSSERGMEAPDLFHAGFCRAGAAHCGPEKVGGGGEQFVVEDLLDFSNEEEAAGWGAAAEEEGGSDGAAENLTGSSTVKATDSCCNSLSACDREAVFRRSMADAGLPDDFCEPQYDAMAELTKLEFEWAMSDVSEDSFSSKDLHKLHLISGVNSTASSSSSCTATATALAAACQADQVSTFRPEAPVPGKARSKRSRGAPGNWSSRLLVLSHSAAEAGPSQDSELIAPPAAVASKKPQKKESAGVVTTANNGRRCLHCQTNKTPQWRTGPMGPKTLCNACGVRFKSGRLVPEYRPAASPNFVVSQHSNSHRKVLELRSQKELQQQLAAPTSALYDPPPASLPGGFLIHDPDIRYLI</sequence>
<organism evidence="9 10">
    <name type="scientific">Zingiber officinale</name>
    <name type="common">Ginger</name>
    <name type="synonym">Amomum zingiber</name>
    <dbReference type="NCBI Taxonomy" id="94328"/>
    <lineage>
        <taxon>Eukaryota</taxon>
        <taxon>Viridiplantae</taxon>
        <taxon>Streptophyta</taxon>
        <taxon>Embryophyta</taxon>
        <taxon>Tracheophyta</taxon>
        <taxon>Spermatophyta</taxon>
        <taxon>Magnoliopsida</taxon>
        <taxon>Liliopsida</taxon>
        <taxon>Zingiberales</taxon>
        <taxon>Zingiberaceae</taxon>
        <taxon>Zingiber</taxon>
    </lineage>
</organism>
<name>A0A8J5FVC2_ZINOF</name>
<evidence type="ECO:0000313" key="10">
    <source>
        <dbReference type="Proteomes" id="UP000734854"/>
    </source>
</evidence>
<reference evidence="9 10" key="1">
    <citation type="submission" date="2020-08" db="EMBL/GenBank/DDBJ databases">
        <title>Plant Genome Project.</title>
        <authorList>
            <person name="Zhang R.-G."/>
        </authorList>
    </citation>
    <scope>NUCLEOTIDE SEQUENCE [LARGE SCALE GENOMIC DNA]</scope>
    <source>
        <tissue evidence="9">Rhizome</tissue>
    </source>
</reference>
<dbReference type="Pfam" id="PF00320">
    <property type="entry name" value="GATA"/>
    <property type="match status" value="1"/>
</dbReference>
<dbReference type="FunFam" id="3.30.50.10:FF:000018">
    <property type="entry name" value="GATA transcription factor"/>
    <property type="match status" value="1"/>
</dbReference>
<evidence type="ECO:0000256" key="1">
    <source>
        <dbReference type="ARBA" id="ARBA00005694"/>
    </source>
</evidence>
<keyword evidence="2" id="KW-0479">Metal-binding</keyword>
<keyword evidence="5" id="KW-0010">Activator</keyword>
<dbReference type="EMBL" id="JACMSC010000014">
    <property type="protein sequence ID" value="KAG6491156.1"/>
    <property type="molecule type" value="Genomic_DNA"/>
</dbReference>
<dbReference type="SUPFAM" id="SSF57716">
    <property type="entry name" value="Glucocorticoid receptor-like (DNA-binding domain)"/>
    <property type="match status" value="1"/>
</dbReference>
<dbReference type="PANTHER" id="PTHR45658:SF18">
    <property type="entry name" value="PROTEIN GAT2"/>
    <property type="match status" value="1"/>
</dbReference>
<dbReference type="PANTHER" id="PTHR45658">
    <property type="entry name" value="GATA TRANSCRIPTION FACTOR"/>
    <property type="match status" value="1"/>
</dbReference>
<evidence type="ECO:0000256" key="5">
    <source>
        <dbReference type="ARBA" id="ARBA00023159"/>
    </source>
</evidence>
<proteinExistence type="inferred from homology"/>
<protein>
    <recommendedName>
        <fullName evidence="8">GATA-type domain-containing protein</fullName>
    </recommendedName>
</protein>
<dbReference type="GO" id="GO:0008270">
    <property type="term" value="F:zinc ion binding"/>
    <property type="evidence" value="ECO:0007669"/>
    <property type="project" value="UniProtKB-KW"/>
</dbReference>
<evidence type="ECO:0000259" key="8">
    <source>
        <dbReference type="PROSITE" id="PS50114"/>
    </source>
</evidence>
<keyword evidence="3 6" id="KW-0863">Zinc-finger</keyword>
<evidence type="ECO:0000256" key="2">
    <source>
        <dbReference type="ARBA" id="ARBA00022723"/>
    </source>
</evidence>
<feature type="domain" description="GATA-type" evidence="8">
    <location>
        <begin position="258"/>
        <end position="294"/>
    </location>
</feature>
<comment type="similarity">
    <text evidence="1">Belongs to the type IV zinc-finger family. Class A subfamily.</text>
</comment>
<keyword evidence="10" id="KW-1185">Reference proteome</keyword>
<gene>
    <name evidence="9" type="ORF">ZIOFF_052489</name>
</gene>
<feature type="region of interest" description="Disordered" evidence="7">
    <location>
        <begin position="190"/>
        <end position="211"/>
    </location>
</feature>
<evidence type="ECO:0000256" key="7">
    <source>
        <dbReference type="SAM" id="MobiDB-lite"/>
    </source>
</evidence>
<dbReference type="CDD" id="cd00202">
    <property type="entry name" value="ZnF_GATA"/>
    <property type="match status" value="1"/>
</dbReference>
<dbReference type="PROSITE" id="PS00344">
    <property type="entry name" value="GATA_ZN_FINGER_1"/>
    <property type="match status" value="1"/>
</dbReference>
<evidence type="ECO:0000256" key="4">
    <source>
        <dbReference type="ARBA" id="ARBA00022833"/>
    </source>
</evidence>
<dbReference type="InterPro" id="IPR013088">
    <property type="entry name" value="Znf_NHR/GATA"/>
</dbReference>
<dbReference type="GO" id="GO:0030154">
    <property type="term" value="P:cell differentiation"/>
    <property type="evidence" value="ECO:0007669"/>
    <property type="project" value="TreeGrafter"/>
</dbReference>